<keyword evidence="6" id="KW-0456">Lyase</keyword>
<dbReference type="GeneID" id="97380957"/>
<dbReference type="GO" id="GO:0046872">
    <property type="term" value="F:metal ion binding"/>
    <property type="evidence" value="ECO:0007669"/>
    <property type="project" value="UniProtKB-KW"/>
</dbReference>
<comment type="caution">
    <text evidence="8">The sequence shown here is derived from an EMBL/GenBank/DDBJ whole genome shotgun (WGS) entry which is preliminary data.</text>
</comment>
<dbReference type="STRING" id="1650663.GCA_001486665_02186"/>
<dbReference type="GO" id="GO:0016829">
    <property type="term" value="F:lyase activity"/>
    <property type="evidence" value="ECO:0007669"/>
    <property type="project" value="UniProtKB-KW"/>
</dbReference>
<keyword evidence="2" id="KW-0004">4Fe-4S</keyword>
<protein>
    <submittedName>
        <fullName evidence="8">Fumarate hydratase subunit alpha</fullName>
    </submittedName>
</protein>
<name>A0A4R1QS77_9FIRM</name>
<dbReference type="AlphaFoldDB" id="A0A4R1QS77"/>
<keyword evidence="5" id="KW-0411">Iron-sulfur</keyword>
<proteinExistence type="inferred from homology"/>
<dbReference type="PANTHER" id="PTHR30389:SF17">
    <property type="entry name" value="L(+)-TARTRATE DEHYDRATASE SUBUNIT ALPHA-RELATED"/>
    <property type="match status" value="1"/>
</dbReference>
<evidence type="ECO:0000256" key="3">
    <source>
        <dbReference type="ARBA" id="ARBA00022723"/>
    </source>
</evidence>
<dbReference type="InterPro" id="IPR004646">
    <property type="entry name" value="Fe-S_hydro-lyase_TtdA-typ_cat"/>
</dbReference>
<evidence type="ECO:0000313" key="9">
    <source>
        <dbReference type="Proteomes" id="UP000295184"/>
    </source>
</evidence>
<dbReference type="NCBIfam" id="TIGR00722">
    <property type="entry name" value="ttdA_fumA_fumB"/>
    <property type="match status" value="1"/>
</dbReference>
<dbReference type="NCBIfam" id="NF004885">
    <property type="entry name" value="PRK06246.1"/>
    <property type="match status" value="1"/>
</dbReference>
<dbReference type="Proteomes" id="UP000295184">
    <property type="component" value="Unassembled WGS sequence"/>
</dbReference>
<accession>A0A4R1QS77</accession>
<dbReference type="RefSeq" id="WP_058965208.1">
    <property type="nucleotide sequence ID" value="NZ_CABKVM010000017.1"/>
</dbReference>
<dbReference type="OrthoDB" id="9798978at2"/>
<keyword evidence="4" id="KW-0408">Iron</keyword>
<dbReference type="PANTHER" id="PTHR30389">
    <property type="entry name" value="FUMARATE HYDRATASE-RELATED"/>
    <property type="match status" value="1"/>
</dbReference>
<dbReference type="EMBL" id="SLUM01000041">
    <property type="protein sequence ID" value="TCL52910.1"/>
    <property type="molecule type" value="Genomic_DNA"/>
</dbReference>
<reference evidence="8 9" key="1">
    <citation type="submission" date="2019-03" db="EMBL/GenBank/DDBJ databases">
        <title>Genomic Encyclopedia of Type Strains, Phase IV (KMG-IV): sequencing the most valuable type-strain genomes for metagenomic binning, comparative biology and taxonomic classification.</title>
        <authorList>
            <person name="Goeker M."/>
        </authorList>
    </citation>
    <scope>NUCLEOTIDE SEQUENCE [LARGE SCALE GENOMIC DNA]</scope>
    <source>
        <strain evidence="8 9">DSM 100451</strain>
    </source>
</reference>
<dbReference type="InterPro" id="IPR051208">
    <property type="entry name" value="Class-I_Fumarase/Tartrate_DH"/>
</dbReference>
<evidence type="ECO:0000256" key="2">
    <source>
        <dbReference type="ARBA" id="ARBA00022485"/>
    </source>
</evidence>
<dbReference type="GO" id="GO:0051539">
    <property type="term" value="F:4 iron, 4 sulfur cluster binding"/>
    <property type="evidence" value="ECO:0007669"/>
    <property type="project" value="UniProtKB-KW"/>
</dbReference>
<sequence length="279" mass="29953">MREISAQTITETVARLCMESNNRLSADMENAVRSAFETEQWPIAKTTLKTLCDNLDAARDTGLPICQDTGMACVFCEIGQEVHIQGDFEAAIHAGVARGYTEGFLRKSVVKDPIRRGNTGDNTPAIIHTRIVPGDKLKITVAPKGFGSENMSRLGMLKPSDGEQGVKDFVLETVRLAGPNPCPPIVVGVGVGGTFEKAALLAKQALLRPVGSHHPDPYYAAMEQELLEKINQLGIGPQGFGGETTALGVQIETYPTHIAGMPVAVNINCHATRHKEAVL</sequence>
<evidence type="ECO:0000259" key="7">
    <source>
        <dbReference type="Pfam" id="PF05681"/>
    </source>
</evidence>
<evidence type="ECO:0000256" key="5">
    <source>
        <dbReference type="ARBA" id="ARBA00023014"/>
    </source>
</evidence>
<evidence type="ECO:0000313" key="8">
    <source>
        <dbReference type="EMBL" id="TCL52910.1"/>
    </source>
</evidence>
<feature type="domain" description="Fe-S hydro-lyase tartrate dehydratase alpha-type catalytic" evidence="7">
    <location>
        <begin position="11"/>
        <end position="277"/>
    </location>
</feature>
<gene>
    <name evidence="8" type="ORF">EDD77_14122</name>
</gene>
<dbReference type="Pfam" id="PF05681">
    <property type="entry name" value="Fumerase"/>
    <property type="match status" value="1"/>
</dbReference>
<evidence type="ECO:0000256" key="6">
    <source>
        <dbReference type="ARBA" id="ARBA00023239"/>
    </source>
</evidence>
<organism evidence="8 9">
    <name type="scientific">Allofournierella massiliensis</name>
    <dbReference type="NCBI Taxonomy" id="1650663"/>
    <lineage>
        <taxon>Bacteria</taxon>
        <taxon>Bacillati</taxon>
        <taxon>Bacillota</taxon>
        <taxon>Clostridia</taxon>
        <taxon>Eubacteriales</taxon>
        <taxon>Oscillospiraceae</taxon>
        <taxon>Allofournierella</taxon>
    </lineage>
</organism>
<evidence type="ECO:0000256" key="1">
    <source>
        <dbReference type="ARBA" id="ARBA00008876"/>
    </source>
</evidence>
<keyword evidence="3" id="KW-0479">Metal-binding</keyword>
<comment type="similarity">
    <text evidence="1">Belongs to the class-I fumarase family.</text>
</comment>
<evidence type="ECO:0000256" key="4">
    <source>
        <dbReference type="ARBA" id="ARBA00023004"/>
    </source>
</evidence>